<proteinExistence type="predicted"/>
<name>A0ABW2T7L9_9ACTN</name>
<reference evidence="3" key="1">
    <citation type="journal article" date="2019" name="Int. J. Syst. Evol. Microbiol.">
        <title>The Global Catalogue of Microorganisms (GCM) 10K type strain sequencing project: providing services to taxonomists for standard genome sequencing and annotation.</title>
        <authorList>
            <consortium name="The Broad Institute Genomics Platform"/>
            <consortium name="The Broad Institute Genome Sequencing Center for Infectious Disease"/>
            <person name="Wu L."/>
            <person name="Ma J."/>
        </authorList>
    </citation>
    <scope>NUCLEOTIDE SEQUENCE [LARGE SCALE GENOMIC DNA]</scope>
    <source>
        <strain evidence="3">JCM 10083</strain>
    </source>
</reference>
<feature type="domain" description="Carboxymuconolactone decarboxylase-like" evidence="1">
    <location>
        <begin position="42"/>
        <end position="113"/>
    </location>
</feature>
<sequence>MTTRIPPLPEGEGDEQARRLLDGLAVGGDRVPNIFTTFARHPRLLRRWLGLGQHLLRESTLPAREREIVILRTAALSGSSYEWAQHVVIGRRAGLTEEEIDRIAAGSEDPGWADDDRVLLRAIDELHGGHDLSEAAWTSLSTRWDTHQVMDFTMTVGFYTMTAMALNTFGVEIDPDLAGAS</sequence>
<dbReference type="RefSeq" id="WP_343961490.1">
    <property type="nucleotide sequence ID" value="NZ_BAAAGK010000005.1"/>
</dbReference>
<dbReference type="InterPro" id="IPR003779">
    <property type="entry name" value="CMD-like"/>
</dbReference>
<dbReference type="Gene3D" id="1.20.1290.10">
    <property type="entry name" value="AhpD-like"/>
    <property type="match status" value="1"/>
</dbReference>
<evidence type="ECO:0000313" key="3">
    <source>
        <dbReference type="Proteomes" id="UP001596514"/>
    </source>
</evidence>
<organism evidence="2 3">
    <name type="scientific">Streptosporangium amethystogenes subsp. fukuiense</name>
    <dbReference type="NCBI Taxonomy" id="698418"/>
    <lineage>
        <taxon>Bacteria</taxon>
        <taxon>Bacillati</taxon>
        <taxon>Actinomycetota</taxon>
        <taxon>Actinomycetes</taxon>
        <taxon>Streptosporangiales</taxon>
        <taxon>Streptosporangiaceae</taxon>
        <taxon>Streptosporangium</taxon>
    </lineage>
</organism>
<dbReference type="SUPFAM" id="SSF69118">
    <property type="entry name" value="AhpD-like"/>
    <property type="match status" value="1"/>
</dbReference>
<gene>
    <name evidence="2" type="ORF">ACFQVD_29975</name>
</gene>
<dbReference type="Pfam" id="PF02627">
    <property type="entry name" value="CMD"/>
    <property type="match status" value="1"/>
</dbReference>
<protein>
    <submittedName>
        <fullName evidence="2">Carboxymuconolactone decarboxylase family protein</fullName>
    </submittedName>
</protein>
<evidence type="ECO:0000259" key="1">
    <source>
        <dbReference type="Pfam" id="PF02627"/>
    </source>
</evidence>
<evidence type="ECO:0000313" key="2">
    <source>
        <dbReference type="EMBL" id="MFC7604349.1"/>
    </source>
</evidence>
<dbReference type="EMBL" id="JBHTEE010000001">
    <property type="protein sequence ID" value="MFC7604349.1"/>
    <property type="molecule type" value="Genomic_DNA"/>
</dbReference>
<dbReference type="PANTHER" id="PTHR34846:SF5">
    <property type="entry name" value="CARBOXYMUCONOLACTONE DECARBOXYLASE-LIKE DOMAIN-CONTAINING PROTEIN"/>
    <property type="match status" value="1"/>
</dbReference>
<dbReference type="InterPro" id="IPR029032">
    <property type="entry name" value="AhpD-like"/>
</dbReference>
<comment type="caution">
    <text evidence="2">The sequence shown here is derived from an EMBL/GenBank/DDBJ whole genome shotgun (WGS) entry which is preliminary data.</text>
</comment>
<accession>A0ABW2T7L9</accession>
<keyword evidence="3" id="KW-1185">Reference proteome</keyword>
<dbReference type="PANTHER" id="PTHR34846">
    <property type="entry name" value="4-CARBOXYMUCONOLACTONE DECARBOXYLASE FAMILY PROTEIN (AFU_ORTHOLOGUE AFUA_6G11590)"/>
    <property type="match status" value="1"/>
</dbReference>
<dbReference type="Proteomes" id="UP001596514">
    <property type="component" value="Unassembled WGS sequence"/>
</dbReference>